<evidence type="ECO:0000313" key="2">
    <source>
        <dbReference type="Proteomes" id="UP000215914"/>
    </source>
</evidence>
<organism evidence="1 2">
    <name type="scientific">Helianthus annuus</name>
    <name type="common">Common sunflower</name>
    <dbReference type="NCBI Taxonomy" id="4232"/>
    <lineage>
        <taxon>Eukaryota</taxon>
        <taxon>Viridiplantae</taxon>
        <taxon>Streptophyta</taxon>
        <taxon>Embryophyta</taxon>
        <taxon>Tracheophyta</taxon>
        <taxon>Spermatophyta</taxon>
        <taxon>Magnoliopsida</taxon>
        <taxon>eudicotyledons</taxon>
        <taxon>Gunneridae</taxon>
        <taxon>Pentapetalae</taxon>
        <taxon>asterids</taxon>
        <taxon>campanulids</taxon>
        <taxon>Asterales</taxon>
        <taxon>Asteraceae</taxon>
        <taxon>Asteroideae</taxon>
        <taxon>Heliantheae alliance</taxon>
        <taxon>Heliantheae</taxon>
        <taxon>Helianthus</taxon>
    </lineage>
</organism>
<sequence length="96" mass="11205">MFKVAMKISWFSAWARTSRNCGAGRIIRSDVEKVSKVEPRPQRNQWRLSSSETGCPIAASWSQRDLNFLPKSETEDVPFLSWRRESRRVCIRSTEQ</sequence>
<accession>A0A9K3I5R4</accession>
<dbReference type="Proteomes" id="UP000215914">
    <property type="component" value="Unassembled WGS sequence"/>
</dbReference>
<reference evidence="1" key="1">
    <citation type="journal article" date="2017" name="Nature">
        <title>The sunflower genome provides insights into oil metabolism, flowering and Asterid evolution.</title>
        <authorList>
            <person name="Badouin H."/>
            <person name="Gouzy J."/>
            <person name="Grassa C.J."/>
            <person name="Murat F."/>
            <person name="Staton S.E."/>
            <person name="Cottret L."/>
            <person name="Lelandais-Briere C."/>
            <person name="Owens G.L."/>
            <person name="Carrere S."/>
            <person name="Mayjonade B."/>
            <person name="Legrand L."/>
            <person name="Gill N."/>
            <person name="Kane N.C."/>
            <person name="Bowers J.E."/>
            <person name="Hubner S."/>
            <person name="Bellec A."/>
            <person name="Berard A."/>
            <person name="Berges H."/>
            <person name="Blanchet N."/>
            <person name="Boniface M.C."/>
            <person name="Brunel D."/>
            <person name="Catrice O."/>
            <person name="Chaidir N."/>
            <person name="Claudel C."/>
            <person name="Donnadieu C."/>
            <person name="Faraut T."/>
            <person name="Fievet G."/>
            <person name="Helmstetter N."/>
            <person name="King M."/>
            <person name="Knapp S.J."/>
            <person name="Lai Z."/>
            <person name="Le Paslier M.C."/>
            <person name="Lippi Y."/>
            <person name="Lorenzon L."/>
            <person name="Mandel J.R."/>
            <person name="Marage G."/>
            <person name="Marchand G."/>
            <person name="Marquand E."/>
            <person name="Bret-Mestries E."/>
            <person name="Morien E."/>
            <person name="Nambeesan S."/>
            <person name="Nguyen T."/>
            <person name="Pegot-Espagnet P."/>
            <person name="Pouilly N."/>
            <person name="Raftis F."/>
            <person name="Sallet E."/>
            <person name="Schiex T."/>
            <person name="Thomas J."/>
            <person name="Vandecasteele C."/>
            <person name="Vares D."/>
            <person name="Vear F."/>
            <person name="Vautrin S."/>
            <person name="Crespi M."/>
            <person name="Mangin B."/>
            <person name="Burke J.M."/>
            <person name="Salse J."/>
            <person name="Munos S."/>
            <person name="Vincourt P."/>
            <person name="Rieseberg L.H."/>
            <person name="Langlade N.B."/>
        </authorList>
    </citation>
    <scope>NUCLEOTIDE SEQUENCE</scope>
    <source>
        <tissue evidence="1">Leaves</tissue>
    </source>
</reference>
<proteinExistence type="predicted"/>
<keyword evidence="2" id="KW-1185">Reference proteome</keyword>
<comment type="caution">
    <text evidence="1">The sequence shown here is derived from an EMBL/GenBank/DDBJ whole genome shotgun (WGS) entry which is preliminary data.</text>
</comment>
<gene>
    <name evidence="1" type="ORF">HanXRQr2_Chr09g0381971</name>
</gene>
<dbReference type="EMBL" id="MNCJ02000324">
    <property type="protein sequence ID" value="KAF5790336.1"/>
    <property type="molecule type" value="Genomic_DNA"/>
</dbReference>
<protein>
    <submittedName>
        <fullName evidence="1">Uncharacterized protein</fullName>
    </submittedName>
</protein>
<reference evidence="1" key="2">
    <citation type="submission" date="2020-06" db="EMBL/GenBank/DDBJ databases">
        <title>Helianthus annuus Genome sequencing and assembly Release 2.</title>
        <authorList>
            <person name="Gouzy J."/>
            <person name="Langlade N."/>
            <person name="Munos S."/>
        </authorList>
    </citation>
    <scope>NUCLEOTIDE SEQUENCE</scope>
    <source>
        <tissue evidence="1">Leaves</tissue>
    </source>
</reference>
<name>A0A9K3I5R4_HELAN</name>
<dbReference type="Gramene" id="mRNA:HanXRQr2_Chr09g0381971">
    <property type="protein sequence ID" value="CDS:HanXRQr2_Chr09g0381971.1"/>
    <property type="gene ID" value="HanXRQr2_Chr09g0381971"/>
</dbReference>
<dbReference type="AlphaFoldDB" id="A0A9K3I5R4"/>
<evidence type="ECO:0000313" key="1">
    <source>
        <dbReference type="EMBL" id="KAF5790336.1"/>
    </source>
</evidence>